<proteinExistence type="predicted"/>
<accession>A0A3L8PSH8</accession>
<protein>
    <submittedName>
        <fullName evidence="1">Conjugal transfer protein TraD</fullName>
    </submittedName>
</protein>
<dbReference type="Proteomes" id="UP000281474">
    <property type="component" value="Unassembled WGS sequence"/>
</dbReference>
<evidence type="ECO:0000313" key="1">
    <source>
        <dbReference type="EMBL" id="RLV58194.1"/>
    </source>
</evidence>
<comment type="caution">
    <text evidence="1">The sequence shown here is derived from an EMBL/GenBank/DDBJ whole genome shotgun (WGS) entry which is preliminary data.</text>
</comment>
<name>A0A3L8PSH8_9GAMM</name>
<dbReference type="AlphaFoldDB" id="A0A3L8PSH8"/>
<organism evidence="1 2">
    <name type="scientific">Parashewanella curva</name>
    <dbReference type="NCBI Taxonomy" id="2338552"/>
    <lineage>
        <taxon>Bacteria</taxon>
        <taxon>Pseudomonadati</taxon>
        <taxon>Pseudomonadota</taxon>
        <taxon>Gammaproteobacteria</taxon>
        <taxon>Alteromonadales</taxon>
        <taxon>Shewanellaceae</taxon>
        <taxon>Parashewanella</taxon>
    </lineage>
</organism>
<keyword evidence="2" id="KW-1185">Reference proteome</keyword>
<dbReference type="RefSeq" id="WP_121840476.1">
    <property type="nucleotide sequence ID" value="NZ_ML014838.1"/>
</dbReference>
<sequence>MNSNLNTKLDEKLTLLNTPQSIVEVTAAEAEELGACEEDALTEKDAWEAVEIDTPDKE</sequence>
<dbReference type="EMBL" id="QZEI01000089">
    <property type="protein sequence ID" value="RLV58194.1"/>
    <property type="molecule type" value="Genomic_DNA"/>
</dbReference>
<evidence type="ECO:0000313" key="2">
    <source>
        <dbReference type="Proteomes" id="UP000281474"/>
    </source>
</evidence>
<gene>
    <name evidence="1" type="ORF">D5018_18535</name>
</gene>
<reference evidence="1 2" key="1">
    <citation type="submission" date="2018-09" db="EMBL/GenBank/DDBJ databases">
        <title>Phylogeny of the Shewanellaceae, and recommendation for two new genera, Pseudoshewanella and Parashewanella.</title>
        <authorList>
            <person name="Wang G."/>
        </authorList>
    </citation>
    <scope>NUCLEOTIDE SEQUENCE [LARGE SCALE GENOMIC DNA]</scope>
    <source>
        <strain evidence="1 2">C51</strain>
    </source>
</reference>